<protein>
    <submittedName>
        <fullName evidence="1">Uncharacterized protein</fullName>
    </submittedName>
</protein>
<proteinExistence type="predicted"/>
<sequence length="70" mass="7910">MMGETSGPSAQDIRMASFEEKFNDLLNFVRLLVKRDTESEKQVEDIDKGRKDYEEYKDGGCISLTSTGQA</sequence>
<reference evidence="1" key="1">
    <citation type="submission" date="2018-02" db="EMBL/GenBank/DDBJ databases">
        <authorList>
            <person name="Cohen D.B."/>
            <person name="Kent A.D."/>
        </authorList>
    </citation>
    <scope>NUCLEOTIDE SEQUENCE</scope>
</reference>
<gene>
    <name evidence="1" type="ORF">FSB_LOCUS39495</name>
</gene>
<dbReference type="EMBL" id="OIVN01003489">
    <property type="protein sequence ID" value="SPD11613.1"/>
    <property type="molecule type" value="Genomic_DNA"/>
</dbReference>
<organism evidence="1">
    <name type="scientific">Fagus sylvatica</name>
    <name type="common">Beechnut</name>
    <dbReference type="NCBI Taxonomy" id="28930"/>
    <lineage>
        <taxon>Eukaryota</taxon>
        <taxon>Viridiplantae</taxon>
        <taxon>Streptophyta</taxon>
        <taxon>Embryophyta</taxon>
        <taxon>Tracheophyta</taxon>
        <taxon>Spermatophyta</taxon>
        <taxon>Magnoliopsida</taxon>
        <taxon>eudicotyledons</taxon>
        <taxon>Gunneridae</taxon>
        <taxon>Pentapetalae</taxon>
        <taxon>rosids</taxon>
        <taxon>fabids</taxon>
        <taxon>Fagales</taxon>
        <taxon>Fagaceae</taxon>
        <taxon>Fagus</taxon>
    </lineage>
</organism>
<accession>A0A2N9HIQ2</accession>
<dbReference type="AlphaFoldDB" id="A0A2N9HIQ2"/>
<evidence type="ECO:0000313" key="1">
    <source>
        <dbReference type="EMBL" id="SPD11613.1"/>
    </source>
</evidence>
<name>A0A2N9HIQ2_FAGSY</name>